<dbReference type="AlphaFoldDB" id="A0A6J4VKD3"/>
<feature type="domain" description="TsaA-like" evidence="4">
    <location>
        <begin position="1"/>
        <end position="106"/>
    </location>
</feature>
<dbReference type="SUPFAM" id="SSF118196">
    <property type="entry name" value="YaeB-like"/>
    <property type="match status" value="1"/>
</dbReference>
<evidence type="ECO:0000256" key="3">
    <source>
        <dbReference type="SAM" id="MobiDB-lite"/>
    </source>
</evidence>
<accession>A0A6J4VKD3</accession>
<organism evidence="5">
    <name type="scientific">uncultured Thermomicrobiales bacterium</name>
    <dbReference type="NCBI Taxonomy" id="1645740"/>
    <lineage>
        <taxon>Bacteria</taxon>
        <taxon>Pseudomonadati</taxon>
        <taxon>Thermomicrobiota</taxon>
        <taxon>Thermomicrobia</taxon>
        <taxon>Thermomicrobiales</taxon>
        <taxon>environmental samples</taxon>
    </lineage>
</organism>
<dbReference type="PANTHER" id="PTHR12818:SF0">
    <property type="entry name" value="TRNA (ADENINE(37)-N6)-METHYLTRANSFERASE"/>
    <property type="match status" value="1"/>
</dbReference>
<feature type="region of interest" description="Disordered" evidence="3">
    <location>
        <begin position="34"/>
        <end position="58"/>
    </location>
</feature>
<name>A0A6J4VKD3_9BACT</name>
<dbReference type="EMBL" id="CADCWF010000349">
    <property type="protein sequence ID" value="CAA9581724.1"/>
    <property type="molecule type" value="Genomic_DNA"/>
</dbReference>
<keyword evidence="1" id="KW-0949">S-adenosyl-L-methionine</keyword>
<proteinExistence type="inferred from homology"/>
<protein>
    <submittedName>
        <fullName evidence="5">COG1720: Uncharacterized conserved protein</fullName>
    </submittedName>
</protein>
<feature type="region of interest" description="Disordered" evidence="3">
    <location>
        <begin position="118"/>
        <end position="151"/>
    </location>
</feature>
<dbReference type="Pfam" id="PF01980">
    <property type="entry name" value="TrmO_N"/>
    <property type="match status" value="1"/>
</dbReference>
<dbReference type="Gene3D" id="2.40.30.70">
    <property type="entry name" value="YaeB-like"/>
    <property type="match status" value="1"/>
</dbReference>
<evidence type="ECO:0000256" key="1">
    <source>
        <dbReference type="ARBA" id="ARBA00022691"/>
    </source>
</evidence>
<gene>
    <name evidence="5" type="ORF">AVDCRST_MAG59-4858</name>
</gene>
<dbReference type="InterPro" id="IPR036414">
    <property type="entry name" value="YaeB_N_sf"/>
</dbReference>
<dbReference type="InterPro" id="IPR040372">
    <property type="entry name" value="YaeB-like"/>
</dbReference>
<dbReference type="PANTHER" id="PTHR12818">
    <property type="entry name" value="TRNA (ADENINE(37)-N6)-METHYLTRANSFERASE"/>
    <property type="match status" value="1"/>
</dbReference>
<dbReference type="InterPro" id="IPR036413">
    <property type="entry name" value="YaeB-like_sf"/>
</dbReference>
<dbReference type="InterPro" id="IPR023370">
    <property type="entry name" value="TrmO-like_N"/>
</dbReference>
<dbReference type="PROSITE" id="PS51668">
    <property type="entry name" value="TSAA_2"/>
    <property type="match status" value="1"/>
</dbReference>
<comment type="similarity">
    <text evidence="2">Belongs to the tRNA methyltransferase O family.</text>
</comment>
<sequence length="151" mass="15958">MPDPDRSIAVLERCDCGHHIVLYWLDRARRPRAVPPPAPAEGQPALPPVGLVATRTPRRPNPIGLACPALLRRSGNLLVVSGIDAWDGTPILDVKGYGPRDEGRPDASVPPWLDALWRRHDAERGAPPPGSHAGGGDAASLDMNADSAAGP</sequence>
<evidence type="ECO:0000313" key="5">
    <source>
        <dbReference type="EMBL" id="CAA9581724.1"/>
    </source>
</evidence>
<reference evidence="5" key="1">
    <citation type="submission" date="2020-02" db="EMBL/GenBank/DDBJ databases">
        <authorList>
            <person name="Meier V. D."/>
        </authorList>
    </citation>
    <scope>NUCLEOTIDE SEQUENCE</scope>
    <source>
        <strain evidence="5">AVDCRST_MAG59</strain>
    </source>
</reference>
<evidence type="ECO:0000256" key="2">
    <source>
        <dbReference type="ARBA" id="ARBA00033753"/>
    </source>
</evidence>
<evidence type="ECO:0000259" key="4">
    <source>
        <dbReference type="PROSITE" id="PS51668"/>
    </source>
</evidence>